<dbReference type="RefSeq" id="WP_183770820.1">
    <property type="nucleotide sequence ID" value="NZ_JACHFW010000001.1"/>
</dbReference>
<reference evidence="3 4" key="1">
    <citation type="submission" date="2020-08" db="EMBL/GenBank/DDBJ databases">
        <title>Genomic Encyclopedia of Type Strains, Phase IV (KMG-IV): sequencing the most valuable type-strain genomes for metagenomic binning, comparative biology and taxonomic classification.</title>
        <authorList>
            <person name="Goeker M."/>
        </authorList>
    </citation>
    <scope>NUCLEOTIDE SEQUENCE [LARGE SCALE GENOMIC DNA]</scope>
    <source>
        <strain evidence="3 4">DSM 106146</strain>
    </source>
</reference>
<evidence type="ECO:0000313" key="3">
    <source>
        <dbReference type="EMBL" id="MBB5263266.1"/>
    </source>
</evidence>
<dbReference type="EMBL" id="JACHFW010000001">
    <property type="protein sequence ID" value="MBB5263266.1"/>
    <property type="molecule type" value="Genomic_DNA"/>
</dbReference>
<keyword evidence="4" id="KW-1185">Reference proteome</keyword>
<evidence type="ECO:0000259" key="2">
    <source>
        <dbReference type="Pfam" id="PF14238"/>
    </source>
</evidence>
<evidence type="ECO:0000313" key="4">
    <source>
        <dbReference type="Proteomes" id="UP000543642"/>
    </source>
</evidence>
<accession>A0A7W8H7E1</accession>
<sequence length="352" mass="38411">MTKNKQTMKMAAAIIVLVAAAGVYFGTSAWNRASQEQEAASEDTSTDITSLSSDDVTQFSYVYNGETYTFVKEDGTWYYDADREFPVNQSSIDGKLSSALSTTASRVIEISEDNLSDYGLDEPSNVISFTDSEGNETVFEIGTDNGTTGEYYCRLGDTQTVYMISSSLSTMMSFNIYTVADMESFPSIASDDIKTITVDDGTESRNLDADDDASAFSTISTLSYSAHVDYDCEDMSVYGLDDPQYLVTIKYLEDSGESADETSAETSSEETDQTQEIQTDETEAETEETSGDEEETYDENQLSIIYLNIGDATDDGYYYVNLSGSTEVHLLTADTVSSIVGTSDTGSEESES</sequence>
<dbReference type="Proteomes" id="UP000543642">
    <property type="component" value="Unassembled WGS sequence"/>
</dbReference>
<feature type="domain" description="DUF4340" evidence="2">
    <location>
        <begin position="77"/>
        <end position="212"/>
    </location>
</feature>
<feature type="compositionally biased region" description="Acidic residues" evidence="1">
    <location>
        <begin position="256"/>
        <end position="298"/>
    </location>
</feature>
<proteinExistence type="predicted"/>
<dbReference type="InterPro" id="IPR025641">
    <property type="entry name" value="DUF4340"/>
</dbReference>
<dbReference type="Pfam" id="PF14238">
    <property type="entry name" value="DUF4340"/>
    <property type="match status" value="1"/>
</dbReference>
<protein>
    <recommendedName>
        <fullName evidence="2">DUF4340 domain-containing protein</fullName>
    </recommendedName>
</protein>
<dbReference type="AlphaFoldDB" id="A0A7W8H7E1"/>
<feature type="region of interest" description="Disordered" evidence="1">
    <location>
        <begin position="256"/>
        <end position="299"/>
    </location>
</feature>
<gene>
    <name evidence="3" type="ORF">HNP82_000360</name>
</gene>
<organism evidence="3 4">
    <name type="scientific">Catenibacillus scindens</name>
    <dbReference type="NCBI Taxonomy" id="673271"/>
    <lineage>
        <taxon>Bacteria</taxon>
        <taxon>Bacillati</taxon>
        <taxon>Bacillota</taxon>
        <taxon>Clostridia</taxon>
        <taxon>Lachnospirales</taxon>
        <taxon>Lachnospiraceae</taxon>
        <taxon>Catenibacillus</taxon>
    </lineage>
</organism>
<name>A0A7W8H7E1_9FIRM</name>
<evidence type="ECO:0000256" key="1">
    <source>
        <dbReference type="SAM" id="MobiDB-lite"/>
    </source>
</evidence>
<comment type="caution">
    <text evidence="3">The sequence shown here is derived from an EMBL/GenBank/DDBJ whole genome shotgun (WGS) entry which is preliminary data.</text>
</comment>